<evidence type="ECO:0000313" key="3">
    <source>
        <dbReference type="Proteomes" id="UP000541444"/>
    </source>
</evidence>
<organism evidence="2 3">
    <name type="scientific">Kingdonia uniflora</name>
    <dbReference type="NCBI Taxonomy" id="39325"/>
    <lineage>
        <taxon>Eukaryota</taxon>
        <taxon>Viridiplantae</taxon>
        <taxon>Streptophyta</taxon>
        <taxon>Embryophyta</taxon>
        <taxon>Tracheophyta</taxon>
        <taxon>Spermatophyta</taxon>
        <taxon>Magnoliopsida</taxon>
        <taxon>Ranunculales</taxon>
        <taxon>Circaeasteraceae</taxon>
        <taxon>Kingdonia</taxon>
    </lineage>
</organism>
<dbReference type="Proteomes" id="UP000541444">
    <property type="component" value="Unassembled WGS sequence"/>
</dbReference>
<name>A0A7J7LZG3_9MAGN</name>
<comment type="caution">
    <text evidence="2">The sequence shown here is derived from an EMBL/GenBank/DDBJ whole genome shotgun (WGS) entry which is preliminary data.</text>
</comment>
<sequence>MVVAQGTEGGNLTARGVVVEQAVSEVTSLYADKGSLKRKRHEGEGSDHTSTKAVAKLKDMKKKYFTMEGTKPHQLEDMFLEQTLGLSMLMKGAAKFIEKRRQELGELTRRFDARTTRIKELEEELKKEK</sequence>
<gene>
    <name evidence="2" type="ORF">GIB67_024206</name>
</gene>
<feature type="compositionally biased region" description="Basic and acidic residues" evidence="1">
    <location>
        <begin position="41"/>
        <end position="50"/>
    </location>
</feature>
<dbReference type="EMBL" id="JACGCM010001859">
    <property type="protein sequence ID" value="KAF6148031.1"/>
    <property type="molecule type" value="Genomic_DNA"/>
</dbReference>
<evidence type="ECO:0000313" key="2">
    <source>
        <dbReference type="EMBL" id="KAF6148031.1"/>
    </source>
</evidence>
<dbReference type="AlphaFoldDB" id="A0A7J7LZG3"/>
<evidence type="ECO:0000256" key="1">
    <source>
        <dbReference type="SAM" id="MobiDB-lite"/>
    </source>
</evidence>
<protein>
    <submittedName>
        <fullName evidence="2">Uncharacterized protein</fullName>
    </submittedName>
</protein>
<reference evidence="2 3" key="1">
    <citation type="journal article" date="2020" name="IScience">
        <title>Genome Sequencing of the Endangered Kingdonia uniflora (Circaeasteraceae, Ranunculales) Reveals Potential Mechanisms of Evolutionary Specialization.</title>
        <authorList>
            <person name="Sun Y."/>
            <person name="Deng T."/>
            <person name="Zhang A."/>
            <person name="Moore M.J."/>
            <person name="Landis J.B."/>
            <person name="Lin N."/>
            <person name="Zhang H."/>
            <person name="Zhang X."/>
            <person name="Huang J."/>
            <person name="Zhang X."/>
            <person name="Sun H."/>
            <person name="Wang H."/>
        </authorList>
    </citation>
    <scope>NUCLEOTIDE SEQUENCE [LARGE SCALE GENOMIC DNA]</scope>
    <source>
        <strain evidence="2">TB1705</strain>
        <tissue evidence="2">Leaf</tissue>
    </source>
</reference>
<accession>A0A7J7LZG3</accession>
<keyword evidence="3" id="KW-1185">Reference proteome</keyword>
<feature type="region of interest" description="Disordered" evidence="1">
    <location>
        <begin position="33"/>
        <end position="52"/>
    </location>
</feature>
<proteinExistence type="predicted"/>